<dbReference type="EMBL" id="BPRB01000099">
    <property type="protein sequence ID" value="GJE59854.1"/>
    <property type="molecule type" value="Genomic_DNA"/>
</dbReference>
<gene>
    <name evidence="2" type="ORF">MPOCJGCO_1956</name>
</gene>
<keyword evidence="3" id="KW-1185">Reference proteome</keyword>
<feature type="compositionally biased region" description="Low complexity" evidence="1">
    <location>
        <begin position="14"/>
        <end position="34"/>
    </location>
</feature>
<protein>
    <recommendedName>
        <fullName evidence="4">OmpA-like domain-containing protein</fullName>
    </recommendedName>
</protein>
<evidence type="ECO:0000313" key="2">
    <source>
        <dbReference type="EMBL" id="GJE59854.1"/>
    </source>
</evidence>
<evidence type="ECO:0008006" key="4">
    <source>
        <dbReference type="Google" id="ProtNLM"/>
    </source>
</evidence>
<proteinExistence type="predicted"/>
<feature type="compositionally biased region" description="Basic and acidic residues" evidence="1">
    <location>
        <begin position="62"/>
        <end position="73"/>
    </location>
</feature>
<name>A0ABQ4TZ72_9HYPH</name>
<feature type="compositionally biased region" description="Pro residues" evidence="1">
    <location>
        <begin position="52"/>
        <end position="61"/>
    </location>
</feature>
<dbReference type="Proteomes" id="UP001055057">
    <property type="component" value="Unassembled WGS sequence"/>
</dbReference>
<evidence type="ECO:0000256" key="1">
    <source>
        <dbReference type="SAM" id="MobiDB-lite"/>
    </source>
</evidence>
<reference evidence="2" key="1">
    <citation type="journal article" date="2021" name="Front. Microbiol.">
        <title>Comprehensive Comparative Genomics and Phenotyping of Methylobacterium Species.</title>
        <authorList>
            <person name="Alessa O."/>
            <person name="Ogura Y."/>
            <person name="Fujitani Y."/>
            <person name="Takami H."/>
            <person name="Hayashi T."/>
            <person name="Sahin N."/>
            <person name="Tani A."/>
        </authorList>
    </citation>
    <scope>NUCLEOTIDE SEQUENCE</scope>
    <source>
        <strain evidence="2">DSM 23632</strain>
    </source>
</reference>
<accession>A0ABQ4TZ72</accession>
<sequence length="161" mass="15979">MTGHGDPAPPKPAAPVDKPAAAPEANPPVAEASATQGIALGQPEAVNAPAQRPVPKPAPPKPDGKGTDGKGTDGKGTGGKAEAKPARTDTKKIDTKKTDAKKSDTAAKPAADEAPAPDLAQQRALAIVEYLLQAGAGLDQVAVAGEGPPAGQRNVAFALRP</sequence>
<reference evidence="2" key="2">
    <citation type="submission" date="2021-08" db="EMBL/GenBank/DDBJ databases">
        <authorList>
            <person name="Tani A."/>
            <person name="Ola A."/>
            <person name="Ogura Y."/>
            <person name="Katsura K."/>
            <person name="Hayashi T."/>
        </authorList>
    </citation>
    <scope>NUCLEOTIDE SEQUENCE</scope>
    <source>
        <strain evidence="2">DSM 23632</strain>
    </source>
</reference>
<organism evidence="2 3">
    <name type="scientific">Methylobacterium trifolii</name>
    <dbReference type="NCBI Taxonomy" id="1003092"/>
    <lineage>
        <taxon>Bacteria</taxon>
        <taxon>Pseudomonadati</taxon>
        <taxon>Pseudomonadota</taxon>
        <taxon>Alphaproteobacteria</taxon>
        <taxon>Hyphomicrobiales</taxon>
        <taxon>Methylobacteriaceae</taxon>
        <taxon>Methylobacterium</taxon>
    </lineage>
</organism>
<feature type="compositionally biased region" description="Low complexity" evidence="1">
    <location>
        <begin position="106"/>
        <end position="117"/>
    </location>
</feature>
<comment type="caution">
    <text evidence="2">The sequence shown here is derived from an EMBL/GenBank/DDBJ whole genome shotgun (WGS) entry which is preliminary data.</text>
</comment>
<evidence type="ECO:0000313" key="3">
    <source>
        <dbReference type="Proteomes" id="UP001055057"/>
    </source>
</evidence>
<feature type="region of interest" description="Disordered" evidence="1">
    <location>
        <begin position="1"/>
        <end position="117"/>
    </location>
</feature>
<feature type="compositionally biased region" description="Basic and acidic residues" evidence="1">
    <location>
        <begin position="81"/>
        <end position="105"/>
    </location>
</feature>